<feature type="region of interest" description="Disordered" evidence="1">
    <location>
        <begin position="1"/>
        <end position="44"/>
    </location>
</feature>
<sequence length="187" mass="18833">MCESGQGPANCCRTRDQANRRQTDTKKLSTLPTPMDCATSGAMGTSTRMAASTATAVAVRLASSTGLTPTYVKKEDSARACGASEGATVTSQRRRSACDCGAEAVMGAAVPSSRLDWKKAVGTGISSSLGSAPACDCSSPSASTVAAAMAPASGPAADTSHSAPRPLSSEVKGVMEPKEPSVRLGMK</sequence>
<proteinExistence type="predicted"/>
<dbReference type="EMBL" id="PGGS01000261">
    <property type="protein sequence ID" value="PNH06058.1"/>
    <property type="molecule type" value="Genomic_DNA"/>
</dbReference>
<accession>A0A2J8A0P3</accession>
<evidence type="ECO:0000313" key="3">
    <source>
        <dbReference type="Proteomes" id="UP000236333"/>
    </source>
</evidence>
<reference evidence="2 3" key="1">
    <citation type="journal article" date="2017" name="Mol. Biol. Evol.">
        <title>The 4-celled Tetrabaena socialis nuclear genome reveals the essential components for genetic control of cell number at the origin of multicellularity in the volvocine lineage.</title>
        <authorList>
            <person name="Featherston J."/>
            <person name="Arakaki Y."/>
            <person name="Hanschen E.R."/>
            <person name="Ferris P.J."/>
            <person name="Michod R.E."/>
            <person name="Olson B.J.S.C."/>
            <person name="Nozaki H."/>
            <person name="Durand P.M."/>
        </authorList>
    </citation>
    <scope>NUCLEOTIDE SEQUENCE [LARGE SCALE GENOMIC DNA]</scope>
    <source>
        <strain evidence="2 3">NIES-571</strain>
    </source>
</reference>
<feature type="compositionally biased region" description="Basic and acidic residues" evidence="1">
    <location>
        <begin position="13"/>
        <end position="27"/>
    </location>
</feature>
<dbReference type="AlphaFoldDB" id="A0A2J8A0P3"/>
<protein>
    <submittedName>
        <fullName evidence="2">Uncharacterized protein</fullName>
    </submittedName>
</protein>
<keyword evidence="3" id="KW-1185">Reference proteome</keyword>
<feature type="region of interest" description="Disordered" evidence="1">
    <location>
        <begin position="146"/>
        <end position="187"/>
    </location>
</feature>
<evidence type="ECO:0000313" key="2">
    <source>
        <dbReference type="EMBL" id="PNH06058.1"/>
    </source>
</evidence>
<comment type="caution">
    <text evidence="2">The sequence shown here is derived from an EMBL/GenBank/DDBJ whole genome shotgun (WGS) entry which is preliminary data.</text>
</comment>
<feature type="compositionally biased region" description="Low complexity" evidence="1">
    <location>
        <begin position="146"/>
        <end position="157"/>
    </location>
</feature>
<organism evidence="2 3">
    <name type="scientific">Tetrabaena socialis</name>
    <dbReference type="NCBI Taxonomy" id="47790"/>
    <lineage>
        <taxon>Eukaryota</taxon>
        <taxon>Viridiplantae</taxon>
        <taxon>Chlorophyta</taxon>
        <taxon>core chlorophytes</taxon>
        <taxon>Chlorophyceae</taxon>
        <taxon>CS clade</taxon>
        <taxon>Chlamydomonadales</taxon>
        <taxon>Tetrabaenaceae</taxon>
        <taxon>Tetrabaena</taxon>
    </lineage>
</organism>
<dbReference type="Proteomes" id="UP000236333">
    <property type="component" value="Unassembled WGS sequence"/>
</dbReference>
<gene>
    <name evidence="2" type="ORF">TSOC_007620</name>
</gene>
<evidence type="ECO:0000256" key="1">
    <source>
        <dbReference type="SAM" id="MobiDB-lite"/>
    </source>
</evidence>
<name>A0A2J8A0P3_9CHLO</name>